<dbReference type="InterPro" id="IPR011009">
    <property type="entry name" value="Kinase-like_dom_sf"/>
</dbReference>
<evidence type="ECO:0000313" key="1">
    <source>
        <dbReference type="EMBL" id="KAK5626601.1"/>
    </source>
</evidence>
<evidence type="ECO:0000313" key="2">
    <source>
        <dbReference type="Proteomes" id="UP001305414"/>
    </source>
</evidence>
<dbReference type="EMBL" id="JAWHQM010000003">
    <property type="protein sequence ID" value="KAK5626601.1"/>
    <property type="molecule type" value="Genomic_DNA"/>
</dbReference>
<reference evidence="1 2" key="1">
    <citation type="submission" date="2023-10" db="EMBL/GenBank/DDBJ databases">
        <title>Draft genome sequence of Xylaria bambusicola isolate GMP-LS, the root and basal stem rot pathogen of sugarcane in Indonesia.</title>
        <authorList>
            <person name="Selvaraj P."/>
            <person name="Muralishankar V."/>
            <person name="Muruganantham S."/>
            <person name="Sp S."/>
            <person name="Haryani S."/>
            <person name="Lau K.J.X."/>
            <person name="Naqvi N.I."/>
        </authorList>
    </citation>
    <scope>NUCLEOTIDE SEQUENCE [LARGE SCALE GENOMIC DNA]</scope>
    <source>
        <strain evidence="1">GMP-LS</strain>
    </source>
</reference>
<keyword evidence="2" id="KW-1185">Reference proteome</keyword>
<protein>
    <recommendedName>
        <fullName evidence="3">Protein kinase domain-containing protein</fullName>
    </recommendedName>
</protein>
<accession>A0AAN7Z6T6</accession>
<evidence type="ECO:0008006" key="3">
    <source>
        <dbReference type="Google" id="ProtNLM"/>
    </source>
</evidence>
<sequence>MGEFLYGDCTAPKFASNWTPGGFISLGVSEEWARNRDLVAATVLGRWDTPPSIEDRKLLQNEKDRSTTLHVRLLRSHIEFQKYQSDRKRITKFQSLLHEELSRERRWYQDTDDLEESREQDIIQSIAMSIDEGTWVPADASEQAADQDPRNQELNADALAEYRNTKGKGKRLLAENGEAQSSRKLKKMKSFVTERNVRDRVRCVQRRDGTKWISYRFQPKEVDMLANLLHKMLRNDPYERISIDQVIEHPWFDSCRTRRRNRQNIQYLG</sequence>
<dbReference type="SUPFAM" id="SSF56112">
    <property type="entry name" value="Protein kinase-like (PK-like)"/>
    <property type="match status" value="1"/>
</dbReference>
<name>A0AAN7Z6T6_9PEZI</name>
<comment type="caution">
    <text evidence="1">The sequence shown here is derived from an EMBL/GenBank/DDBJ whole genome shotgun (WGS) entry which is preliminary data.</text>
</comment>
<dbReference type="Proteomes" id="UP001305414">
    <property type="component" value="Unassembled WGS sequence"/>
</dbReference>
<gene>
    <name evidence="1" type="ORF">RRF57_002316</name>
</gene>
<proteinExistence type="predicted"/>
<dbReference type="Gene3D" id="1.10.510.10">
    <property type="entry name" value="Transferase(Phosphotransferase) domain 1"/>
    <property type="match status" value="1"/>
</dbReference>
<organism evidence="1 2">
    <name type="scientific">Xylaria bambusicola</name>
    <dbReference type="NCBI Taxonomy" id="326684"/>
    <lineage>
        <taxon>Eukaryota</taxon>
        <taxon>Fungi</taxon>
        <taxon>Dikarya</taxon>
        <taxon>Ascomycota</taxon>
        <taxon>Pezizomycotina</taxon>
        <taxon>Sordariomycetes</taxon>
        <taxon>Xylariomycetidae</taxon>
        <taxon>Xylariales</taxon>
        <taxon>Xylariaceae</taxon>
        <taxon>Xylaria</taxon>
    </lineage>
</organism>
<dbReference type="AlphaFoldDB" id="A0AAN7Z6T6"/>